<evidence type="ECO:0000313" key="3">
    <source>
        <dbReference type="Proteomes" id="UP000663832"/>
    </source>
</evidence>
<feature type="signal peptide" evidence="1">
    <location>
        <begin position="1"/>
        <end position="23"/>
    </location>
</feature>
<proteinExistence type="predicted"/>
<keyword evidence="1" id="KW-0732">Signal</keyword>
<evidence type="ECO:0000256" key="1">
    <source>
        <dbReference type="SAM" id="SignalP"/>
    </source>
</evidence>
<protein>
    <submittedName>
        <fullName evidence="2">Uncharacterized protein</fullName>
    </submittedName>
</protein>
<gene>
    <name evidence="2" type="ORF">QVE165_LOCUS45201</name>
</gene>
<evidence type="ECO:0000313" key="2">
    <source>
        <dbReference type="EMBL" id="CAF1526831.1"/>
    </source>
</evidence>
<feature type="chain" id="PRO_5032768692" evidence="1">
    <location>
        <begin position="24"/>
        <end position="146"/>
    </location>
</feature>
<accession>A0A815V1U0</accession>
<dbReference type="EMBL" id="CAJNOM010000628">
    <property type="protein sequence ID" value="CAF1526831.1"/>
    <property type="molecule type" value="Genomic_DNA"/>
</dbReference>
<reference evidence="2" key="1">
    <citation type="submission" date="2021-02" db="EMBL/GenBank/DDBJ databases">
        <authorList>
            <person name="Nowell W R."/>
        </authorList>
    </citation>
    <scope>NUCLEOTIDE SEQUENCE</scope>
</reference>
<organism evidence="2 3">
    <name type="scientific">Adineta steineri</name>
    <dbReference type="NCBI Taxonomy" id="433720"/>
    <lineage>
        <taxon>Eukaryota</taxon>
        <taxon>Metazoa</taxon>
        <taxon>Spiralia</taxon>
        <taxon>Gnathifera</taxon>
        <taxon>Rotifera</taxon>
        <taxon>Eurotatoria</taxon>
        <taxon>Bdelloidea</taxon>
        <taxon>Adinetida</taxon>
        <taxon>Adinetidae</taxon>
        <taxon>Adineta</taxon>
    </lineage>
</organism>
<keyword evidence="3" id="KW-1185">Reference proteome</keyword>
<dbReference type="OrthoDB" id="10101577at2759"/>
<dbReference type="AlphaFoldDB" id="A0A815V1U0"/>
<name>A0A815V1U0_9BILA</name>
<dbReference type="Proteomes" id="UP000663832">
    <property type="component" value="Unassembled WGS sequence"/>
</dbReference>
<sequence length="146" mass="15818">MVCIKNVQFMLLISCIMILFVNSSPTSMGNSNEYCEEQSCDGICKVDYACYTFCKGQTIIDTQNLPYPLNSTLISKLINKTGLCHGFCKFGTCYCFLTSDEITTLLSNTGADGVDPTDTVVSTGTKINGKNISPTTIICGNPTMTN</sequence>
<comment type="caution">
    <text evidence="2">The sequence shown here is derived from an EMBL/GenBank/DDBJ whole genome shotgun (WGS) entry which is preliminary data.</text>
</comment>